<proteinExistence type="predicted"/>
<accession>A0A6A0AUE9</accession>
<protein>
    <submittedName>
        <fullName evidence="1">Uncharacterized protein</fullName>
    </submittedName>
</protein>
<evidence type="ECO:0000313" key="2">
    <source>
        <dbReference type="Proteomes" id="UP000484988"/>
    </source>
</evidence>
<keyword evidence="2" id="KW-1185">Reference proteome</keyword>
<gene>
    <name evidence="1" type="ORF">SCWH03_27140</name>
</gene>
<evidence type="ECO:0000313" key="1">
    <source>
        <dbReference type="EMBL" id="GFH36486.1"/>
    </source>
</evidence>
<reference evidence="1 2" key="1">
    <citation type="submission" date="2020-02" db="EMBL/GenBank/DDBJ databases">
        <title>Whole Genome Shotgun Sequence of Streptomyces sp. strain CWH03.</title>
        <authorList>
            <person name="Dohra H."/>
            <person name="Kodani S."/>
            <person name="Yamamura H."/>
        </authorList>
    </citation>
    <scope>NUCLEOTIDE SEQUENCE [LARGE SCALE GENOMIC DNA]</scope>
    <source>
        <strain evidence="1 2">CWH03</strain>
    </source>
</reference>
<name>A0A6A0AUE9_9ACTN</name>
<organism evidence="1 2">
    <name type="scientific">Streptomyces pacificus</name>
    <dbReference type="NCBI Taxonomy" id="2705029"/>
    <lineage>
        <taxon>Bacteria</taxon>
        <taxon>Bacillati</taxon>
        <taxon>Actinomycetota</taxon>
        <taxon>Actinomycetes</taxon>
        <taxon>Kitasatosporales</taxon>
        <taxon>Streptomycetaceae</taxon>
        <taxon>Streptomyces</taxon>
    </lineage>
</organism>
<comment type="caution">
    <text evidence="1">The sequence shown here is derived from an EMBL/GenBank/DDBJ whole genome shotgun (WGS) entry which is preliminary data.</text>
</comment>
<dbReference type="EMBL" id="BLLG01000006">
    <property type="protein sequence ID" value="GFH36486.1"/>
    <property type="molecule type" value="Genomic_DNA"/>
</dbReference>
<dbReference type="AlphaFoldDB" id="A0A6A0AUE9"/>
<sequence length="78" mass="8455">MTDRPTNPARPRGVEELAAAVPMPDLEPVAHPDCRVCFAADRGRTAARTQGAPQRVADFNRVITGHLHRADQGEGAER</sequence>
<dbReference type="Proteomes" id="UP000484988">
    <property type="component" value="Unassembled WGS sequence"/>
</dbReference>